<feature type="region of interest" description="Disordered" evidence="1">
    <location>
        <begin position="456"/>
        <end position="477"/>
    </location>
</feature>
<evidence type="ECO:0000256" key="1">
    <source>
        <dbReference type="SAM" id="MobiDB-lite"/>
    </source>
</evidence>
<name>A0A438DYW7_VITVI</name>
<protein>
    <recommendedName>
        <fullName evidence="4">DUF4283 domain-containing protein</fullName>
    </recommendedName>
</protein>
<evidence type="ECO:0000313" key="3">
    <source>
        <dbReference type="Proteomes" id="UP000288805"/>
    </source>
</evidence>
<comment type="caution">
    <text evidence="2">The sequence shown here is derived from an EMBL/GenBank/DDBJ whole genome shotgun (WGS) entry which is preliminary data.</text>
</comment>
<organism evidence="2 3">
    <name type="scientific">Vitis vinifera</name>
    <name type="common">Grape</name>
    <dbReference type="NCBI Taxonomy" id="29760"/>
    <lineage>
        <taxon>Eukaryota</taxon>
        <taxon>Viridiplantae</taxon>
        <taxon>Streptophyta</taxon>
        <taxon>Embryophyta</taxon>
        <taxon>Tracheophyta</taxon>
        <taxon>Spermatophyta</taxon>
        <taxon>Magnoliopsida</taxon>
        <taxon>eudicotyledons</taxon>
        <taxon>Gunneridae</taxon>
        <taxon>Pentapetalae</taxon>
        <taxon>rosids</taxon>
        <taxon>Vitales</taxon>
        <taxon>Vitaceae</taxon>
        <taxon>Viteae</taxon>
        <taxon>Vitis</taxon>
    </lineage>
</organism>
<feature type="compositionally biased region" description="Basic and acidic residues" evidence="1">
    <location>
        <begin position="461"/>
        <end position="477"/>
    </location>
</feature>
<dbReference type="EMBL" id="QGNW01001456">
    <property type="protein sequence ID" value="RVW40622.1"/>
    <property type="molecule type" value="Genomic_DNA"/>
</dbReference>
<evidence type="ECO:0000313" key="2">
    <source>
        <dbReference type="EMBL" id="RVW40622.1"/>
    </source>
</evidence>
<sequence>MQLKPEALNALKLPVKVKAGFLGSVKLKEGKRQFRIVEKKRGVLTWVRLGLESLGLFKEGLIHCIRDDKEGRWEKEWKEGGKLYTLARGFNRAGVFLRLGVVDLERKRFCIFLPRGRRDKRGWTAMAEMVRQMEELAGRRTEVQEVTREEIAGNLQKLEHCLVASWKSDKEEEDDLESEAHCVVSSGSRLMGGAHLGLELWNPKTGCRVEEEMEQIAWIWMSAQGRWGDSMARILVKPKGDFRPSLLEIEVEDEIYAVALWWEIRPVVRWLFSATENRRKKEVRGDSHSRAEKRVGKELVGAGNEELQMPLMGELCRRMGPGPAPGIQIHGQETRDWVSPIGRMAGSAASGPNMGLNGLEKDGSFDELVLEESRREQRDVGLSMTDRAMEEEVKRYALISHPKGKRAVGTPLLLFSNSDRAPGGESFDRPGGMEEELRGDMSTWLTVYEGNVENENGSWKLGEDNKNRDKARGKEENNEGLEKEILSFLIKIRKRREKIHSKELLEKSKFERELKRLECSVNYEGGNKQKGNQDSGDVGGYCEKFGIGEILDWRALNAEGAAGGILICWDKRVLEILDWRGGQGRVCWEELGAIRGLWMIPGVSVGILISLCFNTKGAAKEESAQPCGDLHRLWMI</sequence>
<gene>
    <name evidence="2" type="ORF">CK203_079170</name>
</gene>
<dbReference type="AlphaFoldDB" id="A0A438DYW7"/>
<reference evidence="2 3" key="1">
    <citation type="journal article" date="2018" name="PLoS Genet.">
        <title>Population sequencing reveals clonal diversity and ancestral inbreeding in the grapevine cultivar Chardonnay.</title>
        <authorList>
            <person name="Roach M.J."/>
            <person name="Johnson D.L."/>
            <person name="Bohlmann J."/>
            <person name="van Vuuren H.J."/>
            <person name="Jones S.J."/>
            <person name="Pretorius I.S."/>
            <person name="Schmidt S.A."/>
            <person name="Borneman A.R."/>
        </authorList>
    </citation>
    <scope>NUCLEOTIDE SEQUENCE [LARGE SCALE GENOMIC DNA]</scope>
    <source>
        <strain evidence="3">cv. Chardonnay</strain>
        <tissue evidence="2">Leaf</tissue>
    </source>
</reference>
<evidence type="ECO:0008006" key="4">
    <source>
        <dbReference type="Google" id="ProtNLM"/>
    </source>
</evidence>
<dbReference type="Proteomes" id="UP000288805">
    <property type="component" value="Unassembled WGS sequence"/>
</dbReference>
<accession>A0A438DYW7</accession>
<proteinExistence type="predicted"/>